<gene>
    <name evidence="1" type="ORF">MELLADRAFT_84463</name>
</gene>
<keyword evidence="2" id="KW-1185">Reference proteome</keyword>
<reference evidence="2" key="1">
    <citation type="journal article" date="2011" name="Proc. Natl. Acad. Sci. U.S.A.">
        <title>Obligate biotrophy features unraveled by the genomic analysis of rust fungi.</title>
        <authorList>
            <person name="Duplessis S."/>
            <person name="Cuomo C.A."/>
            <person name="Lin Y.-C."/>
            <person name="Aerts A."/>
            <person name="Tisserant E."/>
            <person name="Veneault-Fourrey C."/>
            <person name="Joly D.L."/>
            <person name="Hacquard S."/>
            <person name="Amselem J."/>
            <person name="Cantarel B.L."/>
            <person name="Chiu R."/>
            <person name="Coutinho P.M."/>
            <person name="Feau N."/>
            <person name="Field M."/>
            <person name="Frey P."/>
            <person name="Gelhaye E."/>
            <person name="Goldberg J."/>
            <person name="Grabherr M.G."/>
            <person name="Kodira C.D."/>
            <person name="Kohler A."/>
            <person name="Kuees U."/>
            <person name="Lindquist E.A."/>
            <person name="Lucas S.M."/>
            <person name="Mago R."/>
            <person name="Mauceli E."/>
            <person name="Morin E."/>
            <person name="Murat C."/>
            <person name="Pangilinan J.L."/>
            <person name="Park R."/>
            <person name="Pearson M."/>
            <person name="Quesneville H."/>
            <person name="Rouhier N."/>
            <person name="Sakthikumar S."/>
            <person name="Salamov A.A."/>
            <person name="Schmutz J."/>
            <person name="Selles B."/>
            <person name="Shapiro H."/>
            <person name="Tanguay P."/>
            <person name="Tuskan G.A."/>
            <person name="Henrissat B."/>
            <person name="Van de Peer Y."/>
            <person name="Rouze P."/>
            <person name="Ellis J.G."/>
            <person name="Dodds P.N."/>
            <person name="Schein J.E."/>
            <person name="Zhong S."/>
            <person name="Hamelin R.C."/>
            <person name="Grigoriev I.V."/>
            <person name="Szabo L.J."/>
            <person name="Martin F."/>
        </authorList>
    </citation>
    <scope>NUCLEOTIDE SEQUENCE [LARGE SCALE GENOMIC DNA]</scope>
    <source>
        <strain evidence="2">98AG31 / pathotype 3-4-7</strain>
    </source>
</reference>
<organism evidence="2">
    <name type="scientific">Melampsora larici-populina (strain 98AG31 / pathotype 3-4-7)</name>
    <name type="common">Poplar leaf rust fungus</name>
    <dbReference type="NCBI Taxonomy" id="747676"/>
    <lineage>
        <taxon>Eukaryota</taxon>
        <taxon>Fungi</taxon>
        <taxon>Dikarya</taxon>
        <taxon>Basidiomycota</taxon>
        <taxon>Pucciniomycotina</taxon>
        <taxon>Pucciniomycetes</taxon>
        <taxon>Pucciniales</taxon>
        <taxon>Melampsoraceae</taxon>
        <taxon>Melampsora</taxon>
    </lineage>
</organism>
<dbReference type="InParanoid" id="F4SC30"/>
<dbReference type="KEGG" id="mlr:MELLADRAFT_84463"/>
<dbReference type="GeneID" id="18933484"/>
<sequence>MPSTNAAHRIWIDNSSSSERRLKHLVLRITSSIFMSHTIHNRAWSCFSLVGSLSVKILSAHFADCLHSRPIWLNSSCAWVISRPFVFL</sequence>
<protein>
    <submittedName>
        <fullName evidence="1">Uncharacterized protein</fullName>
    </submittedName>
</protein>
<dbReference type="EMBL" id="GL883199">
    <property type="protein sequence ID" value="EGF97779.1"/>
    <property type="molecule type" value="Genomic_DNA"/>
</dbReference>
<dbReference type="AlphaFoldDB" id="F4SC30"/>
<dbReference type="VEuPathDB" id="FungiDB:MELLADRAFT_84463"/>
<proteinExistence type="predicted"/>
<evidence type="ECO:0000313" key="2">
    <source>
        <dbReference type="Proteomes" id="UP000001072"/>
    </source>
</evidence>
<accession>F4SC30</accession>
<dbReference type="Proteomes" id="UP000001072">
    <property type="component" value="Unassembled WGS sequence"/>
</dbReference>
<name>F4SC30_MELLP</name>
<dbReference type="HOGENOM" id="CLU_2469567_0_0_1"/>
<dbReference type="RefSeq" id="XP_007418941.1">
    <property type="nucleotide sequence ID" value="XM_007418879.1"/>
</dbReference>
<evidence type="ECO:0000313" key="1">
    <source>
        <dbReference type="EMBL" id="EGF97779.1"/>
    </source>
</evidence>